<dbReference type="PATRIC" id="fig|745776.4.peg.2863"/>
<reference evidence="1 2" key="1">
    <citation type="journal article" date="2012" name="PLoS ONE">
        <title>Genome sequence and transcriptome analysis of the radioresistant bacterium Deinococcus gobiensis: insights into the extreme environmental adaptations.</title>
        <authorList>
            <person name="Yuan M."/>
            <person name="Chen M."/>
            <person name="Zhang W."/>
            <person name="Lu W."/>
            <person name="Wang J."/>
            <person name="Yang M."/>
            <person name="Zhao P."/>
            <person name="Tang R."/>
            <person name="Li X."/>
            <person name="Hao Y."/>
            <person name="Zhou Z."/>
            <person name="Zhan Y."/>
            <person name="Yu H."/>
            <person name="Teng C."/>
            <person name="Yan Y."/>
            <person name="Ping S."/>
            <person name="Wang Y."/>
            <person name="Lin M."/>
        </authorList>
    </citation>
    <scope>NUCLEOTIDE SEQUENCE [LARGE SCALE GENOMIC DNA]</scope>
    <source>
        <strain evidence="1 2">I-0</strain>
    </source>
</reference>
<dbReference type="eggNOG" id="COG4328">
    <property type="taxonomic scope" value="Bacteria"/>
</dbReference>
<name>H8GUN1_DEIGI</name>
<dbReference type="Pfam" id="PF04250">
    <property type="entry name" value="DUF429"/>
    <property type="match status" value="1"/>
</dbReference>
<dbReference type="HOGENOM" id="CLU_065544_0_0_0"/>
<evidence type="ECO:0000313" key="1">
    <source>
        <dbReference type="EMBL" id="AFD26714.1"/>
    </source>
</evidence>
<dbReference type="STRING" id="745776.DGo_CA2787"/>
<dbReference type="EMBL" id="CP002191">
    <property type="protein sequence ID" value="AFD26714.1"/>
    <property type="molecule type" value="Genomic_DNA"/>
</dbReference>
<dbReference type="OrthoDB" id="9813491at2"/>
<protein>
    <submittedName>
        <fullName evidence="1">RelA/SpoT domain protein</fullName>
    </submittedName>
</protein>
<dbReference type="Proteomes" id="UP000007575">
    <property type="component" value="Chromosome"/>
</dbReference>
<sequence>MRFIGLDLAWAAHNPTGAAVLDERGEVLDTALLGGDEDVLAYVAAQAGQGAAIIGVDAPLTVPNLTGRRPAEAELGRVFARFQAGAHPANRRHLEEADGTIRGERLVEGLAALGFVHDPHLEVGAQVRRVLEVYPHPAMVSLFGLGRTLKYKNKSQGRPALEAGWAALRSHLLALEAARPPLRGVAGLMPPTLDGLRGRGLKNLEDQVDAVVCAYVALYAWTWGAARTEVFGSLEEGYILTPTLPERWREG</sequence>
<gene>
    <name evidence="1" type="ordered locus">DGo_CA2787</name>
</gene>
<keyword evidence="2" id="KW-1185">Reference proteome</keyword>
<dbReference type="AlphaFoldDB" id="H8GUN1"/>
<proteinExistence type="predicted"/>
<accession>H8GUN1</accession>
<organism evidence="1 2">
    <name type="scientific">Deinococcus gobiensis (strain DSM 21396 / JCM 16679 / CGMCC 1.7299 / I-0)</name>
    <dbReference type="NCBI Taxonomy" id="745776"/>
    <lineage>
        <taxon>Bacteria</taxon>
        <taxon>Thermotogati</taxon>
        <taxon>Deinococcota</taxon>
        <taxon>Deinococci</taxon>
        <taxon>Deinococcales</taxon>
        <taxon>Deinococcaceae</taxon>
        <taxon>Deinococcus</taxon>
    </lineage>
</organism>
<dbReference type="InterPro" id="IPR007362">
    <property type="entry name" value="DUF429"/>
</dbReference>
<dbReference type="InterPro" id="IPR008306">
    <property type="entry name" value="UCP018008"/>
</dbReference>
<dbReference type="RefSeq" id="WP_014686194.1">
    <property type="nucleotide sequence ID" value="NC_017790.1"/>
</dbReference>
<dbReference type="PIRSF" id="PIRSF018008">
    <property type="entry name" value="UCP018008"/>
    <property type="match status" value="1"/>
</dbReference>
<dbReference type="KEGG" id="dgo:DGo_CA2787"/>
<evidence type="ECO:0000313" key="2">
    <source>
        <dbReference type="Proteomes" id="UP000007575"/>
    </source>
</evidence>